<evidence type="ECO:0008006" key="4">
    <source>
        <dbReference type="Google" id="ProtNLM"/>
    </source>
</evidence>
<keyword evidence="1" id="KW-0732">Signal</keyword>
<feature type="signal peptide" evidence="1">
    <location>
        <begin position="1"/>
        <end position="26"/>
    </location>
</feature>
<dbReference type="RefSeq" id="WP_048464817.1">
    <property type="nucleotide sequence ID" value="NZ_LABX01000121.1"/>
</dbReference>
<comment type="caution">
    <text evidence="2">The sequence shown here is derived from an EMBL/GenBank/DDBJ whole genome shotgun (WGS) entry which is preliminary data.</text>
</comment>
<feature type="chain" id="PRO_5005282565" description="DUF2865 domain-containing protein" evidence="1">
    <location>
        <begin position="27"/>
        <end position="344"/>
    </location>
</feature>
<dbReference type="OrthoDB" id="7850882at2"/>
<evidence type="ECO:0000256" key="1">
    <source>
        <dbReference type="SAM" id="SignalP"/>
    </source>
</evidence>
<name>A0A0J6V3T2_9HYPH</name>
<dbReference type="Proteomes" id="UP000035929">
    <property type="component" value="Unassembled WGS sequence"/>
</dbReference>
<dbReference type="InterPro" id="IPR021293">
    <property type="entry name" value="DUF2865"/>
</dbReference>
<proteinExistence type="predicted"/>
<sequence>MPLLRLTVRLLAGVLATLSLCQAALAEPNAAACQRFRAELAGLQRDSNRGQIEEIQQLVAYRQSIGCEGGRFLFFDMRPPQCAQVEQRIRALNAGYGAGAREVSNARRAQLIAAVKDTCTGLPSAAALHPKPAEGFGRGGSQVICVRMCDGAYFPMPNLPDGREGADEMCQALCPGAEAAAYSMPPTDSGLTQAAAIQTKRAYSALPNAFKFQKTFVPNCSCKGTQTWAQALVKAESMLVRHKGDIFVTPAQAEAMSRPKVRLTLVGRADRAAAALAATAASRVEEATEPAAETPRPAVVLEERPAVRIIAPNLIPVPLAAKTDGPQAAAVTVPPPGAAPVATP</sequence>
<dbReference type="PATRIC" id="fig|270351.6.peg.763"/>
<gene>
    <name evidence="2" type="ORF">VP06_16310</name>
</gene>
<reference evidence="2 3" key="1">
    <citation type="submission" date="2015-03" db="EMBL/GenBank/DDBJ databases">
        <title>Genome sequencing of Methylobacterium aquaticum DSM16371 type strain.</title>
        <authorList>
            <person name="Chaudhry V."/>
            <person name="Patil P.B."/>
        </authorList>
    </citation>
    <scope>NUCLEOTIDE SEQUENCE [LARGE SCALE GENOMIC DNA]</scope>
    <source>
        <strain evidence="2 3">DSM 16371</strain>
    </source>
</reference>
<accession>A0A0J6V3T2</accession>
<dbReference type="EMBL" id="LABX01000121">
    <property type="protein sequence ID" value="KMO33501.1"/>
    <property type="molecule type" value="Genomic_DNA"/>
</dbReference>
<protein>
    <recommendedName>
        <fullName evidence="4">DUF2865 domain-containing protein</fullName>
    </recommendedName>
</protein>
<organism evidence="2 3">
    <name type="scientific">Methylobacterium aquaticum</name>
    <dbReference type="NCBI Taxonomy" id="270351"/>
    <lineage>
        <taxon>Bacteria</taxon>
        <taxon>Pseudomonadati</taxon>
        <taxon>Pseudomonadota</taxon>
        <taxon>Alphaproteobacteria</taxon>
        <taxon>Hyphomicrobiales</taxon>
        <taxon>Methylobacteriaceae</taxon>
        <taxon>Methylobacterium</taxon>
    </lineage>
</organism>
<evidence type="ECO:0000313" key="2">
    <source>
        <dbReference type="EMBL" id="KMO33501.1"/>
    </source>
</evidence>
<evidence type="ECO:0000313" key="3">
    <source>
        <dbReference type="Proteomes" id="UP000035929"/>
    </source>
</evidence>
<dbReference type="Pfam" id="PF11064">
    <property type="entry name" value="DUF2865"/>
    <property type="match status" value="1"/>
</dbReference>
<dbReference type="AlphaFoldDB" id="A0A0J6V3T2"/>